<accession>A0A061I4N9</accession>
<sequence length="81" mass="8368">MNLCLELVAIHLLQLLDGSVADVKSLHLDSGAAILSNCSNMQLGAVKKRGTQLPGLMWKAGAVHCAPAGAQMGGAVEIVFI</sequence>
<dbReference type="AlphaFoldDB" id="A0A061I4N9"/>
<dbReference type="Proteomes" id="UP000030759">
    <property type="component" value="Unassembled WGS sequence"/>
</dbReference>
<gene>
    <name evidence="2" type="ORF">H671_4g11714</name>
</gene>
<protein>
    <submittedName>
        <fullName evidence="2">Uncharacterized protein</fullName>
    </submittedName>
</protein>
<dbReference type="EMBL" id="KE674146">
    <property type="protein sequence ID" value="ERE76600.1"/>
    <property type="molecule type" value="Genomic_DNA"/>
</dbReference>
<proteinExistence type="predicted"/>
<evidence type="ECO:0000256" key="1">
    <source>
        <dbReference type="SAM" id="SignalP"/>
    </source>
</evidence>
<organism evidence="2 3">
    <name type="scientific">Cricetulus griseus</name>
    <name type="common">Chinese hamster</name>
    <name type="synonym">Cricetulus barabensis griseus</name>
    <dbReference type="NCBI Taxonomy" id="10029"/>
    <lineage>
        <taxon>Eukaryota</taxon>
        <taxon>Metazoa</taxon>
        <taxon>Chordata</taxon>
        <taxon>Craniata</taxon>
        <taxon>Vertebrata</taxon>
        <taxon>Euteleostomi</taxon>
        <taxon>Mammalia</taxon>
        <taxon>Eutheria</taxon>
        <taxon>Euarchontoglires</taxon>
        <taxon>Glires</taxon>
        <taxon>Rodentia</taxon>
        <taxon>Myomorpha</taxon>
        <taxon>Muroidea</taxon>
        <taxon>Cricetidae</taxon>
        <taxon>Cricetinae</taxon>
        <taxon>Cricetulus</taxon>
    </lineage>
</organism>
<evidence type="ECO:0000313" key="2">
    <source>
        <dbReference type="EMBL" id="ERE76600.1"/>
    </source>
</evidence>
<name>A0A061I4N9_CRIGR</name>
<reference evidence="3" key="1">
    <citation type="journal article" date="2013" name="Nat. Biotechnol.">
        <title>Chinese hamster genome sequenced from sorted chromosomes.</title>
        <authorList>
            <person name="Brinkrolf K."/>
            <person name="Rupp O."/>
            <person name="Laux H."/>
            <person name="Kollin F."/>
            <person name="Ernst W."/>
            <person name="Linke B."/>
            <person name="Kofler R."/>
            <person name="Romand S."/>
            <person name="Hesse F."/>
            <person name="Budach W.E."/>
            <person name="Galosy S."/>
            <person name="Muller D."/>
            <person name="Noll T."/>
            <person name="Wienberg J."/>
            <person name="Jostock T."/>
            <person name="Leonard M."/>
            <person name="Grillari J."/>
            <person name="Tauch A."/>
            <person name="Goesmann A."/>
            <person name="Helk B."/>
            <person name="Mott J.E."/>
            <person name="Puhler A."/>
            <person name="Borth N."/>
        </authorList>
    </citation>
    <scope>NUCLEOTIDE SEQUENCE [LARGE SCALE GENOMIC DNA]</scope>
    <source>
        <strain evidence="3">17A/GY</strain>
    </source>
</reference>
<feature type="chain" id="PRO_5001600454" evidence="1">
    <location>
        <begin position="22"/>
        <end position="81"/>
    </location>
</feature>
<keyword evidence="1" id="KW-0732">Signal</keyword>
<feature type="signal peptide" evidence="1">
    <location>
        <begin position="1"/>
        <end position="21"/>
    </location>
</feature>
<evidence type="ECO:0000313" key="3">
    <source>
        <dbReference type="Proteomes" id="UP000030759"/>
    </source>
</evidence>